<feature type="transmembrane region" description="Helical" evidence="2">
    <location>
        <begin position="287"/>
        <end position="306"/>
    </location>
</feature>
<evidence type="ECO:0000313" key="4">
    <source>
        <dbReference type="Proteomes" id="UP001437256"/>
    </source>
</evidence>
<dbReference type="EMBL" id="JBBXMP010000001">
    <property type="protein sequence ID" value="KAL0072602.1"/>
    <property type="molecule type" value="Genomic_DNA"/>
</dbReference>
<keyword evidence="4" id="KW-1185">Reference proteome</keyword>
<feature type="transmembrane region" description="Helical" evidence="2">
    <location>
        <begin position="196"/>
        <end position="219"/>
    </location>
</feature>
<evidence type="ECO:0000256" key="2">
    <source>
        <dbReference type="SAM" id="Phobius"/>
    </source>
</evidence>
<feature type="compositionally biased region" description="Basic residues" evidence="1">
    <location>
        <begin position="461"/>
        <end position="470"/>
    </location>
</feature>
<comment type="caution">
    <text evidence="3">The sequence shown here is derived from an EMBL/GenBank/DDBJ whole genome shotgun (WGS) entry which is preliminary data.</text>
</comment>
<feature type="transmembrane region" description="Helical" evidence="2">
    <location>
        <begin position="249"/>
        <end position="267"/>
    </location>
</feature>
<organism evidence="3 4">
    <name type="scientific">Marasmius tenuissimus</name>
    <dbReference type="NCBI Taxonomy" id="585030"/>
    <lineage>
        <taxon>Eukaryota</taxon>
        <taxon>Fungi</taxon>
        <taxon>Dikarya</taxon>
        <taxon>Basidiomycota</taxon>
        <taxon>Agaricomycotina</taxon>
        <taxon>Agaricomycetes</taxon>
        <taxon>Agaricomycetidae</taxon>
        <taxon>Agaricales</taxon>
        <taxon>Marasmiineae</taxon>
        <taxon>Marasmiaceae</taxon>
        <taxon>Marasmius</taxon>
    </lineage>
</organism>
<feature type="region of interest" description="Disordered" evidence="1">
    <location>
        <begin position="320"/>
        <end position="447"/>
    </location>
</feature>
<evidence type="ECO:0008006" key="5">
    <source>
        <dbReference type="Google" id="ProtNLM"/>
    </source>
</evidence>
<evidence type="ECO:0000256" key="1">
    <source>
        <dbReference type="SAM" id="MobiDB-lite"/>
    </source>
</evidence>
<evidence type="ECO:0000313" key="3">
    <source>
        <dbReference type="EMBL" id="KAL0072602.1"/>
    </source>
</evidence>
<feature type="region of interest" description="Disordered" evidence="1">
    <location>
        <begin position="460"/>
        <end position="507"/>
    </location>
</feature>
<feature type="transmembrane region" description="Helical" evidence="2">
    <location>
        <begin position="6"/>
        <end position="29"/>
    </location>
</feature>
<keyword evidence="2" id="KW-1133">Transmembrane helix</keyword>
<protein>
    <recommendedName>
        <fullName evidence="5">Transmembrane protein</fullName>
    </recommendedName>
</protein>
<reference evidence="3 4" key="1">
    <citation type="submission" date="2024-05" db="EMBL/GenBank/DDBJ databases">
        <title>A draft genome resource for the thread blight pathogen Marasmius tenuissimus strain MS-2.</title>
        <authorList>
            <person name="Yulfo-Soto G.E."/>
            <person name="Baruah I.K."/>
            <person name="Amoako-Attah I."/>
            <person name="Bukari Y."/>
            <person name="Meinhardt L.W."/>
            <person name="Bailey B.A."/>
            <person name="Cohen S.P."/>
        </authorList>
    </citation>
    <scope>NUCLEOTIDE SEQUENCE [LARGE SCALE GENOMIC DNA]</scope>
    <source>
        <strain evidence="3 4">MS-2</strain>
    </source>
</reference>
<sequence length="570" mass="63956">MSAFSPSAFLLWAILACLFQAFLVVHLWCYDRFQCLKWGSGRQPGAFKRVMTYSYLATLPMLMIFSVGMAVLSYQEGWIMVPLPDGIRVKQSLDLNPYSDDNLMLPIIPKPFSLYTHSHKKLLLPMYFLLAFAWAFELVTHLEELTFWLFLLHQGPAKRDWFHSWEFRAWSFGSMAAILGMPIAVLVRRDNYDSCIAWILFSGSSAGTVTTIAFIYVLLRFPDFMRRVKAEGAEPDVVVRLATFYQLNVIRIVFRFMFNFTLLTLALDGIQGTHAIARTVAASDVLSMLGGIGCFVSSAITLLIFFPRSITRESGYKAKLSSSPSVEDPQGDRLASPLPHYSRHARNASSPKSPATADGHWAQSPQMGPFRLTHENGSDYSLGSYNPNHRPARTASYPSHRRYSSDGEATPGYYESDPEAPVRRYSSRRRKGNGGGGAGDRVGGDEMIWEMQRPEEMVAAYRRRRPRSRPRSQGDRYSSGAPPSFDHRNSYKGDRDLERDGDVLKGNVNGRDSAVVILPSDGPPIALEEGMTFPSLSHRSSFVHPYVMNFTSPIDLLDATDKDNDSTRGS</sequence>
<feature type="compositionally biased region" description="Polar residues" evidence="1">
    <location>
        <begin position="378"/>
        <end position="387"/>
    </location>
</feature>
<feature type="compositionally biased region" description="Basic and acidic residues" evidence="1">
    <location>
        <begin position="485"/>
        <end position="503"/>
    </location>
</feature>
<feature type="transmembrane region" description="Helical" evidence="2">
    <location>
        <begin position="165"/>
        <end position="184"/>
    </location>
</feature>
<gene>
    <name evidence="3" type="ORF">AAF712_000365</name>
</gene>
<proteinExistence type="predicted"/>
<feature type="transmembrane region" description="Helical" evidence="2">
    <location>
        <begin position="127"/>
        <end position="153"/>
    </location>
</feature>
<keyword evidence="2" id="KW-0472">Membrane</keyword>
<keyword evidence="2" id="KW-0812">Transmembrane</keyword>
<name>A0ABR3AF94_9AGAR</name>
<accession>A0ABR3AF94</accession>
<feature type="transmembrane region" description="Helical" evidence="2">
    <location>
        <begin position="50"/>
        <end position="74"/>
    </location>
</feature>
<dbReference type="Proteomes" id="UP001437256">
    <property type="component" value="Unassembled WGS sequence"/>
</dbReference>